<organism evidence="2 3">
    <name type="scientific">Bombardia bombarda</name>
    <dbReference type="NCBI Taxonomy" id="252184"/>
    <lineage>
        <taxon>Eukaryota</taxon>
        <taxon>Fungi</taxon>
        <taxon>Dikarya</taxon>
        <taxon>Ascomycota</taxon>
        <taxon>Pezizomycotina</taxon>
        <taxon>Sordariomycetes</taxon>
        <taxon>Sordariomycetidae</taxon>
        <taxon>Sordariales</taxon>
        <taxon>Lasiosphaeriaceae</taxon>
        <taxon>Bombardia</taxon>
    </lineage>
</organism>
<protein>
    <submittedName>
        <fullName evidence="2">Uncharacterized protein</fullName>
    </submittedName>
</protein>
<feature type="region of interest" description="Disordered" evidence="1">
    <location>
        <begin position="127"/>
        <end position="151"/>
    </location>
</feature>
<evidence type="ECO:0000313" key="3">
    <source>
        <dbReference type="Proteomes" id="UP001174934"/>
    </source>
</evidence>
<name>A0AA39XL10_9PEZI</name>
<dbReference type="AlphaFoldDB" id="A0AA39XL10"/>
<dbReference type="PROSITE" id="PS51257">
    <property type="entry name" value="PROKAR_LIPOPROTEIN"/>
    <property type="match status" value="1"/>
</dbReference>
<keyword evidence="3" id="KW-1185">Reference proteome</keyword>
<proteinExistence type="predicted"/>
<reference evidence="2" key="1">
    <citation type="submission" date="2023-06" db="EMBL/GenBank/DDBJ databases">
        <title>Genome-scale phylogeny and comparative genomics of the fungal order Sordariales.</title>
        <authorList>
            <consortium name="Lawrence Berkeley National Laboratory"/>
            <person name="Hensen N."/>
            <person name="Bonometti L."/>
            <person name="Westerberg I."/>
            <person name="Brannstrom I.O."/>
            <person name="Guillou S."/>
            <person name="Cros-Aarteil S."/>
            <person name="Calhoun S."/>
            <person name="Haridas S."/>
            <person name="Kuo A."/>
            <person name="Mondo S."/>
            <person name="Pangilinan J."/>
            <person name="Riley R."/>
            <person name="LaButti K."/>
            <person name="Andreopoulos B."/>
            <person name="Lipzen A."/>
            <person name="Chen C."/>
            <person name="Yanf M."/>
            <person name="Daum C."/>
            <person name="Ng V."/>
            <person name="Clum A."/>
            <person name="Steindorff A."/>
            <person name="Ohm R."/>
            <person name="Martin F."/>
            <person name="Silar P."/>
            <person name="Natvig D."/>
            <person name="Lalanne C."/>
            <person name="Gautier V."/>
            <person name="Ament-velasquez S.L."/>
            <person name="Kruys A."/>
            <person name="Hutchinson M.I."/>
            <person name="Powell A.J."/>
            <person name="Barry K."/>
            <person name="Miller A.N."/>
            <person name="Grigoriev I.V."/>
            <person name="Debuchy R."/>
            <person name="Gladieux P."/>
            <person name="Thoren M.H."/>
            <person name="Johannesson H."/>
        </authorList>
    </citation>
    <scope>NUCLEOTIDE SEQUENCE</scope>
    <source>
        <strain evidence="2">SMH3391-2</strain>
    </source>
</reference>
<gene>
    <name evidence="2" type="ORF">B0T17DRAFT_26443</name>
</gene>
<comment type="caution">
    <text evidence="2">The sequence shown here is derived from an EMBL/GenBank/DDBJ whole genome shotgun (WGS) entry which is preliminary data.</text>
</comment>
<dbReference type="Proteomes" id="UP001174934">
    <property type="component" value="Unassembled WGS sequence"/>
</dbReference>
<accession>A0AA39XL10</accession>
<evidence type="ECO:0000256" key="1">
    <source>
        <dbReference type="SAM" id="MobiDB-lite"/>
    </source>
</evidence>
<sequence length="151" mass="17443">MRDVPGILSFFSFTFFIRYCSLSLWLFLFTACVRAAIHNQIWSRTSWVVFVYVPCLSSFQVMTTIGKRTAGTVIRCGRYGAGWMDWNWRRRASTNYSSAWRPFWHTCLGLLRRQAGGYVTLHSTLRRHAGRRERHSPPPATGTLGHGHGER</sequence>
<evidence type="ECO:0000313" key="2">
    <source>
        <dbReference type="EMBL" id="KAK0635010.1"/>
    </source>
</evidence>
<dbReference type="EMBL" id="JAULSR010000001">
    <property type="protein sequence ID" value="KAK0635010.1"/>
    <property type="molecule type" value="Genomic_DNA"/>
</dbReference>